<proteinExistence type="predicted"/>
<name>A0A938X5M6_9FIRM</name>
<gene>
    <name evidence="3" type="ORF">H6A12_03585</name>
</gene>
<feature type="active site" description="Proton acceptor" evidence="1">
    <location>
        <position position="142"/>
    </location>
</feature>
<dbReference type="Gene3D" id="3.40.50.1400">
    <property type="match status" value="2"/>
</dbReference>
<dbReference type="Pfam" id="PF06180">
    <property type="entry name" value="CbiK"/>
    <property type="match status" value="1"/>
</dbReference>
<dbReference type="CDD" id="cd03413">
    <property type="entry name" value="CbiK_C"/>
    <property type="match status" value="1"/>
</dbReference>
<dbReference type="InterPro" id="IPR010388">
    <property type="entry name" value="Anaerobic_Co-chelatase"/>
</dbReference>
<feature type="binding site" evidence="2">
    <location>
        <position position="205"/>
    </location>
    <ligand>
        <name>Co(2+)</name>
        <dbReference type="ChEBI" id="CHEBI:48828"/>
    </ligand>
</feature>
<sequence>MKTALLCVSFGTSVPAARKSITAVEEALHAQMPDADFFRVFTSKTIRRILAQKGETVWSMDEALAHLTDGSYDRVVIQPTHFLYGLEYESLKASVEEAKKQFPALLLGVPLLSCTDDLQSLAHVLSAEFPQKENTALVLMGHGTTHFSNVVYPAMQAVFHMMGRTDVYVGTVEGWPEIDAVCGQLCAGTYTYVRTAPFMLVAGDHALNDMAGDEEDSWKSILTQKGYDVECVLEGLGVLPGVQELYCQHLSALLN</sequence>
<feature type="binding site" evidence="2">
    <location>
        <position position="142"/>
    </location>
    <ligand>
        <name>Co(2+)</name>
        <dbReference type="ChEBI" id="CHEBI:48828"/>
    </ligand>
</feature>
<organism evidence="3 4">
    <name type="scientific">Merdimmobilis hominis</name>
    <dbReference type="NCBI Taxonomy" id="2897707"/>
    <lineage>
        <taxon>Bacteria</taxon>
        <taxon>Bacillati</taxon>
        <taxon>Bacillota</taxon>
        <taxon>Clostridia</taxon>
        <taxon>Eubacteriales</taxon>
        <taxon>Oscillospiraceae</taxon>
        <taxon>Merdimmobilis</taxon>
    </lineage>
</organism>
<keyword evidence="2" id="KW-0170">Cobalt</keyword>
<dbReference type="EMBL" id="JACJKY010000004">
    <property type="protein sequence ID" value="MBM6920240.1"/>
    <property type="molecule type" value="Genomic_DNA"/>
</dbReference>
<accession>A0A938X5M6</accession>
<dbReference type="SUPFAM" id="SSF53800">
    <property type="entry name" value="Chelatase"/>
    <property type="match status" value="1"/>
</dbReference>
<dbReference type="GO" id="GO:0019251">
    <property type="term" value="P:anaerobic cobalamin biosynthetic process"/>
    <property type="evidence" value="ECO:0007669"/>
    <property type="project" value="InterPro"/>
</dbReference>
<keyword evidence="4" id="KW-1185">Reference proteome</keyword>
<comment type="caution">
    <text evidence="3">The sequence shown here is derived from an EMBL/GenBank/DDBJ whole genome shotgun (WGS) entry which is preliminary data.</text>
</comment>
<evidence type="ECO:0000256" key="2">
    <source>
        <dbReference type="PIRSR" id="PIRSR033579-3"/>
    </source>
</evidence>
<protein>
    <submittedName>
        <fullName evidence="3">Sirohydrochlorin cobaltochelatase</fullName>
    </submittedName>
</protein>
<reference evidence="3" key="1">
    <citation type="submission" date="2020-08" db="EMBL/GenBank/DDBJ databases">
        <authorList>
            <person name="Cejkova D."/>
            <person name="Kubasova T."/>
            <person name="Jahodarova E."/>
            <person name="Rychlik I."/>
        </authorList>
    </citation>
    <scope>NUCLEOTIDE SEQUENCE</scope>
    <source>
        <strain evidence="3">An559</strain>
    </source>
</reference>
<dbReference type="RefSeq" id="WP_204444835.1">
    <property type="nucleotide sequence ID" value="NZ_JACJKY010000004.1"/>
</dbReference>
<reference evidence="3" key="2">
    <citation type="journal article" date="2021" name="Sci. Rep.">
        <title>The distribution of antibiotic resistance genes in chicken gut microbiota commensals.</title>
        <authorList>
            <person name="Juricova H."/>
            <person name="Matiasovicova J."/>
            <person name="Kubasova T."/>
            <person name="Cejkova D."/>
            <person name="Rychlik I."/>
        </authorList>
    </citation>
    <scope>NUCLEOTIDE SEQUENCE</scope>
    <source>
        <strain evidence="3">An559</strain>
    </source>
</reference>
<dbReference type="AlphaFoldDB" id="A0A938X5M6"/>
<dbReference type="Proteomes" id="UP000774750">
    <property type="component" value="Unassembled WGS sequence"/>
</dbReference>
<dbReference type="PIRSF" id="PIRSF033579">
    <property type="entry name" value="Anaer_Co_chel"/>
    <property type="match status" value="1"/>
</dbReference>
<dbReference type="GO" id="GO:0016852">
    <property type="term" value="F:sirohydrochlorin cobaltochelatase activity"/>
    <property type="evidence" value="ECO:0007669"/>
    <property type="project" value="InterPro"/>
</dbReference>
<dbReference type="GO" id="GO:0046872">
    <property type="term" value="F:metal ion binding"/>
    <property type="evidence" value="ECO:0007669"/>
    <property type="project" value="UniProtKB-KW"/>
</dbReference>
<feature type="binding site" evidence="2">
    <location>
        <position position="173"/>
    </location>
    <ligand>
        <name>Co(2+)</name>
        <dbReference type="ChEBI" id="CHEBI:48828"/>
    </ligand>
</feature>
<keyword evidence="2" id="KW-0479">Metal-binding</keyword>
<evidence type="ECO:0000313" key="3">
    <source>
        <dbReference type="EMBL" id="MBM6920240.1"/>
    </source>
</evidence>
<evidence type="ECO:0000313" key="4">
    <source>
        <dbReference type="Proteomes" id="UP000774750"/>
    </source>
</evidence>
<evidence type="ECO:0000256" key="1">
    <source>
        <dbReference type="PIRSR" id="PIRSR033579-1"/>
    </source>
</evidence>